<evidence type="ECO:0000313" key="1">
    <source>
        <dbReference type="EMBL" id="TKC55968.1"/>
    </source>
</evidence>
<dbReference type="PROSITE" id="PS51257">
    <property type="entry name" value="PROKAR_LIPOPROTEIN"/>
    <property type="match status" value="1"/>
</dbReference>
<evidence type="ECO:0000313" key="2">
    <source>
        <dbReference type="Proteomes" id="UP000309594"/>
    </source>
</evidence>
<comment type="caution">
    <text evidence="1">The sequence shown here is derived from an EMBL/GenBank/DDBJ whole genome shotgun (WGS) entry which is preliminary data.</text>
</comment>
<proteinExistence type="predicted"/>
<sequence length="261" mass="28486">MKRYIMVLLTGLSLLTLSCKKNIPMEDLGIPGGKFNAQLSVALSNKTPVLGEITVVTATTSQRNDKIAKVEFLHTLSERFGVQLSLANVTIKTWDGTSPLMVVRDTMVKDVLWKTVSATDKSLDNYFVTSANNYVIPEPYSLFVRIDGKYEFSGAGLLRQLPDEAFEIIKSQLTFVIGVADYVKLFPAAPDANFVIIGGVKTSVSDVGKIYLRQNLTRELLISNGLKEIKKMGAITATVTVTVTTVDGAQTGVSNSFESTY</sequence>
<reference evidence="1 2" key="1">
    <citation type="submission" date="2019-04" db="EMBL/GenBank/DDBJ databases">
        <title>Pedobacter sp. RP-1-16 sp. nov., isolated from Arctic soil.</title>
        <authorList>
            <person name="Dahal R.H."/>
            <person name="Kim D.-U."/>
        </authorList>
    </citation>
    <scope>NUCLEOTIDE SEQUENCE [LARGE SCALE GENOMIC DNA]</scope>
    <source>
        <strain evidence="1 2">RP-1-16</strain>
    </source>
</reference>
<protein>
    <submittedName>
        <fullName evidence="1">Uncharacterized protein</fullName>
    </submittedName>
</protein>
<dbReference type="RefSeq" id="WP_136882083.1">
    <property type="nucleotide sequence ID" value="NZ_SWDX01000014.1"/>
</dbReference>
<dbReference type="EMBL" id="SWDX01000014">
    <property type="protein sequence ID" value="TKC55968.1"/>
    <property type="molecule type" value="Genomic_DNA"/>
</dbReference>
<dbReference type="Proteomes" id="UP000309594">
    <property type="component" value="Unassembled WGS sequence"/>
</dbReference>
<accession>A0A4U1FYB1</accession>
<name>A0A4U1FYB1_9SPHI</name>
<organism evidence="1 2">
    <name type="scientific">Pedobacter hiemivivus</name>
    <dbReference type="NCBI Taxonomy" id="2530454"/>
    <lineage>
        <taxon>Bacteria</taxon>
        <taxon>Pseudomonadati</taxon>
        <taxon>Bacteroidota</taxon>
        <taxon>Sphingobacteriia</taxon>
        <taxon>Sphingobacteriales</taxon>
        <taxon>Sphingobacteriaceae</taxon>
        <taxon>Pedobacter</taxon>
    </lineage>
</organism>
<gene>
    <name evidence="1" type="ORF">FBD94_23895</name>
</gene>
<dbReference type="AlphaFoldDB" id="A0A4U1FYB1"/>